<dbReference type="InterPro" id="IPR036182">
    <property type="entry name" value="PCuAC_sf"/>
</dbReference>
<evidence type="ECO:0000313" key="2">
    <source>
        <dbReference type="EMBL" id="TFH68041.1"/>
    </source>
</evidence>
<dbReference type="Gene3D" id="2.60.40.1890">
    <property type="entry name" value="PCu(A)C copper chaperone"/>
    <property type="match status" value="1"/>
</dbReference>
<accession>A0A4Y8UIR5</accession>
<proteinExistence type="predicted"/>
<dbReference type="Proteomes" id="UP000298133">
    <property type="component" value="Unassembled WGS sequence"/>
</dbReference>
<evidence type="ECO:0000313" key="3">
    <source>
        <dbReference type="Proteomes" id="UP000298133"/>
    </source>
</evidence>
<keyword evidence="1" id="KW-0732">Signal</keyword>
<dbReference type="OrthoDB" id="9796962at2"/>
<name>A0A4Y8UIR5_9GAMM</name>
<feature type="signal peptide" evidence="1">
    <location>
        <begin position="1"/>
        <end position="29"/>
    </location>
</feature>
<dbReference type="Pfam" id="PF04314">
    <property type="entry name" value="PCuAC"/>
    <property type="match status" value="1"/>
</dbReference>
<feature type="chain" id="PRO_5021435814" evidence="1">
    <location>
        <begin position="30"/>
        <end position="155"/>
    </location>
</feature>
<gene>
    <name evidence="2" type="ORF">E3W66_07290</name>
</gene>
<dbReference type="AlphaFoldDB" id="A0A4Y8UIR5"/>
<dbReference type="InterPro" id="IPR058248">
    <property type="entry name" value="Lxx211020-like"/>
</dbReference>
<keyword evidence="3" id="KW-1185">Reference proteome</keyword>
<comment type="caution">
    <text evidence="2">The sequence shown here is derived from an EMBL/GenBank/DDBJ whole genome shotgun (WGS) entry which is preliminary data.</text>
</comment>
<organism evidence="2 3">
    <name type="scientific">Gammaproteobacteria bacterium LSUCC0057</name>
    <dbReference type="NCBI Taxonomy" id="2559237"/>
    <lineage>
        <taxon>Bacteria</taxon>
        <taxon>Pseudomonadati</taxon>
        <taxon>Pseudomonadota</taxon>
        <taxon>Gammaproteobacteria</taxon>
        <taxon>Cellvibrionales</taxon>
        <taxon>Porticoccaceae</taxon>
        <taxon>SAR92 clade</taxon>
    </lineage>
</organism>
<dbReference type="InterPro" id="IPR007410">
    <property type="entry name" value="LpqE-like"/>
</dbReference>
<reference evidence="2 3" key="1">
    <citation type="submission" date="2019-03" db="EMBL/GenBank/DDBJ databases">
        <title>Draft genome of Gammaproteobacteria bacterium LSUCC0057, a member of the SAR92 clade.</title>
        <authorList>
            <person name="Lanclos V.C."/>
            <person name="Doiron C."/>
            <person name="Henson M.W."/>
            <person name="Thrash J.C."/>
        </authorList>
    </citation>
    <scope>NUCLEOTIDE SEQUENCE [LARGE SCALE GENOMIC DNA]</scope>
    <source>
        <strain evidence="2 3">LSUCC0057</strain>
    </source>
</reference>
<protein>
    <submittedName>
        <fullName evidence="2">Copper chaperone PCu(A)C</fullName>
    </submittedName>
</protein>
<dbReference type="SUPFAM" id="SSF110087">
    <property type="entry name" value="DR1885-like metal-binding protein"/>
    <property type="match status" value="1"/>
</dbReference>
<evidence type="ECO:0000256" key="1">
    <source>
        <dbReference type="SAM" id="SignalP"/>
    </source>
</evidence>
<dbReference type="EMBL" id="SPIA01000002">
    <property type="protein sequence ID" value="TFH68041.1"/>
    <property type="molecule type" value="Genomic_DNA"/>
</dbReference>
<dbReference type="PANTHER" id="PTHR36302:SF1">
    <property type="entry name" value="COPPER CHAPERONE PCU(A)C"/>
    <property type="match status" value="1"/>
</dbReference>
<dbReference type="PANTHER" id="PTHR36302">
    <property type="entry name" value="BLR7088 PROTEIN"/>
    <property type="match status" value="1"/>
</dbReference>
<sequence>MQAVSRWVRHCGAALCLALVAAAHGQVQALSVEQGWVRALPPGKTVTAGFAEIVNRSTQACSIEALASPQAERVELHSTAMEGGVMRMRPAPLPTLAANSALSLAPGGLHWMFIGVDRHAAHAGALTVTITSSCGELSAALPLLRMAPDSDHSHH</sequence>